<gene>
    <name evidence="2" type="ORF">P3G67_07675</name>
</gene>
<dbReference type="EMBL" id="JARJBC010000003">
    <property type="protein sequence ID" value="MDF3289113.1"/>
    <property type="molecule type" value="Genomic_DNA"/>
</dbReference>
<evidence type="ECO:0000313" key="2">
    <source>
        <dbReference type="EMBL" id="MDF3289113.1"/>
    </source>
</evidence>
<sequence>MSSGRITAVALAAVATLGFTAAAAVASVNPDPVGPGQQLRLSDDRKCDMSMGAHASSPLFGETALAAGADRMVAGVTTPATARPGSYPVTIRCGAGGVRVTGTVTVQAAPSKGADAGTGTPGGGAPQLACGTALLALAACGAVRRRRGHSHG</sequence>
<evidence type="ECO:0008006" key="4">
    <source>
        <dbReference type="Google" id="ProtNLM"/>
    </source>
</evidence>
<dbReference type="RefSeq" id="WP_276092764.1">
    <property type="nucleotide sequence ID" value="NZ_JARJBC010000003.1"/>
</dbReference>
<keyword evidence="3" id="KW-1185">Reference proteome</keyword>
<name>A0ABT5ZH08_9ACTN</name>
<proteinExistence type="predicted"/>
<evidence type="ECO:0000256" key="1">
    <source>
        <dbReference type="SAM" id="SignalP"/>
    </source>
</evidence>
<dbReference type="Proteomes" id="UP001216579">
    <property type="component" value="Unassembled WGS sequence"/>
</dbReference>
<feature type="signal peptide" evidence="1">
    <location>
        <begin position="1"/>
        <end position="26"/>
    </location>
</feature>
<organism evidence="2 3">
    <name type="scientific">Streptomyces silvisoli</name>
    <dbReference type="NCBI Taxonomy" id="3034235"/>
    <lineage>
        <taxon>Bacteria</taxon>
        <taxon>Bacillati</taxon>
        <taxon>Actinomycetota</taxon>
        <taxon>Actinomycetes</taxon>
        <taxon>Kitasatosporales</taxon>
        <taxon>Streptomycetaceae</taxon>
        <taxon>Streptomyces</taxon>
    </lineage>
</organism>
<evidence type="ECO:0000313" key="3">
    <source>
        <dbReference type="Proteomes" id="UP001216579"/>
    </source>
</evidence>
<comment type="caution">
    <text evidence="2">The sequence shown here is derived from an EMBL/GenBank/DDBJ whole genome shotgun (WGS) entry which is preliminary data.</text>
</comment>
<accession>A0ABT5ZH08</accession>
<keyword evidence="1" id="KW-0732">Signal</keyword>
<protein>
    <recommendedName>
        <fullName evidence="4">MYXO-CTERM domain-containing protein</fullName>
    </recommendedName>
</protein>
<feature type="chain" id="PRO_5045447907" description="MYXO-CTERM domain-containing protein" evidence="1">
    <location>
        <begin position="27"/>
        <end position="152"/>
    </location>
</feature>
<reference evidence="2 3" key="1">
    <citation type="submission" date="2023-03" db="EMBL/GenBank/DDBJ databases">
        <title>Draft genome sequence of Streptomyces sp. RB6PN23 isolated from peat swamp forest in Thailand.</title>
        <authorList>
            <person name="Klaysubun C."/>
            <person name="Duangmal K."/>
        </authorList>
    </citation>
    <scope>NUCLEOTIDE SEQUENCE [LARGE SCALE GENOMIC DNA]</scope>
    <source>
        <strain evidence="2 3">RB6PN23</strain>
    </source>
</reference>